<feature type="signal peptide" evidence="2">
    <location>
        <begin position="1"/>
        <end position="36"/>
    </location>
</feature>
<organism evidence="4 5">
    <name type="scientific">Janthinobacterium aestuarii</name>
    <dbReference type="NCBI Taxonomy" id="2985511"/>
    <lineage>
        <taxon>Bacteria</taxon>
        <taxon>Pseudomonadati</taxon>
        <taxon>Pseudomonadota</taxon>
        <taxon>Betaproteobacteria</taxon>
        <taxon>Burkholderiales</taxon>
        <taxon>Oxalobacteraceae</taxon>
        <taxon>Janthinobacterium</taxon>
    </lineage>
</organism>
<dbReference type="InterPro" id="IPR013783">
    <property type="entry name" value="Ig-like_fold"/>
</dbReference>
<dbReference type="InterPro" id="IPR052387">
    <property type="entry name" value="Fibrocystin"/>
</dbReference>
<dbReference type="Gene3D" id="2.40.128.130">
    <property type="entry name" value="Autotransporter beta-domain"/>
    <property type="match status" value="1"/>
</dbReference>
<name>A0ABZ2GLW9_9BURK</name>
<sequence length="2287" mass="223399">MSDRGASGTLLACRLGQWFAALCLLMLAFGATPALAAGPSLICPTPQSFTVASGASYVIDLSSCNTFGLNDNGATALHGTITGLTNNQDNKATYTNNGDGALSDTFVLLDESQGEITFNVTVLPAANAFTVSPGSLTAPVIGTPYSQTMSASGGAAPYNYALDSGTLPLGITVSSSGVISGTVKATGSFAFGIKVTDATAGTPQVVIKNYSVTVAIPTLSITPTVLTAGGLATPYSQQMSTANGTEPYTYVVESGSLPPGLSLSSSGLLSGTPTALGTYNFVIKSTDVTGGNGPYNTSRSYSMVINTQPPPTITGVTPASGPASGGTAVTITGTGFTGVTALKFGTNNGVAVTVVNSTTMTATSPPGSAGTVNVTVTASGGTSATGAANQFTYIPAPTVTSISPTAGPATGGSTVTITGTGFTGATAVTFGSTAATGFTIDSATKITATAPPGTGTVDVTITTPSGSSAISPADKFTYVVAPAVSAISPTSGPATGGSTVTITGSNFSGATAVTFGSTAATGFTINSATQITATAPAGTGTVDVTVTTPGGTSAISPTDKFTYVVAPALSAISPTSGPATGGSTVTITGSNFSGATAVTFGSTAATGFTIDSTTQITATAPAGTGTIDVTVTTPGGSSAISPADKFTYVVAPAVSAISPTSGPATGGSTVTITGSNFSGATAVTFGATAATGYTVNSATQITATAPAGTGTIDVTVTTPGGSSAISPADKFTYVVAPAVSAISPTSGPATGGSTVIITGSNFSGATAVTFGATAATGFTVNSATQITATAPAGSGTVDVRITTVGGTSAAVAADQFTYVGAPVVSGLSPAAGPTAGGTSVTITGTGFTGATAVTFGATAASSFTVNSATQITATAPSGSGTVDVRVTTTGGTSATGAADQFTYVLAPAVASISPVNGPATGGTSVTINGSGFTGATAVTFGGTAATSFTVNSATQITATAPSGSGTVDVRVTAIGGTSATNAADQFTYVAAPVVSALSPTAGPTTGSTSVTITGTGFAGATAVTFGATAATGYTVNSATQITATAPAGSGTVDVRITTVGGTSAAVAADQFTYVGAPVVSGLSPAAGPTAGGTSVMITGTGFTGATAVTFGATAASSFTVNSATQITATAPAGTGTVDVRVTTTGGTSATGASDQFTYVTLPAVAGVAPAFGPIAGGTSVIVTGTGFGGATAVRFGGANATSFTVNSATQITATSPSGSLGVVDVKVTTVGGTSASNAADQFTYIPTGVITFATPTAASVPLGNSLTNVATSSLAGGSYGAISYTSSNAGVATVSSSGVITTVAAGTSNITATQAAVAGVNTQAAQSYILTVTAAMGISPASLPGATVGTAYSQQLTANGGIGPYAFAVTGTVPAGMTLSTSGALSGTPTAAGSFALSVTVTDTRQFTVTKNYVLPVASATLALTPASLPNPTAEAAYSTTLTATGGTAPYSFAVIGSLPAGLSLNASTGVLSGTTNVAGSFPFSIKVTDSSTGVGAPFSATNSYTLAVAAPTLTLTPASLAAIRAGDAYSQAFTAGGGVAPYAYAVSGGALPTGLALDAATGIVSGTPTVAGSYSFTLQAKDVHQFMVQQALTLQVNQAPPPVPNETATTSANQEVSLTIASTDGSPITAVTIVTPPQHGTVTVVSSGAAGGGSGRSFKVTYVPNANYFGPDAFSYTATGPGGTSAPATVSVTVAPQPVPVPVAKTATVLAGTPVTLPVTQGATGGPFTVVAITTQPASGTAVVNGMDIVYTPGINTSGEIRIGYTVSNAFGTSAPVTSTITVNPMPQVLSQSVTVVAGLTVTVDLTAGATGGPFTAANVLSVAPAEAGKVVVRDVGTAGKPSYQLSFAASGKFAGAAVVSYTLSNAFATSKPGVVNVTVTARRDPSVDPEVIGLQAAQADAARRFASAQLSNFTQRLESLHGDGWGRSSFGLSLTPPNDSGNPTAALARWQADEADRVFGTAVKPFMRKAALRQPGAGFSGERQQMDVSGATSGLPDMPQKPDTQKQALALWLGGAVDFGQHYVNGRDTGFRFRTNGVSVGGDYRLSDLATVGVGAGFSHDRSDVGQNGSRSTADSAVAAVYGSLRPSKGVFLDGVLGYGTLQYDASRYLADGSGFATGERDGKQVFGAVVGGIEMRHDTWMWSPYGRVELMSAKLDPYTEKAAGINALSYFKQTVRSRIGALGVRAEGIYVGGLGTWFPRARLEYRHQFQGADDARLAYADLVADGPVYVIRTVPQQTGNWAAGLGVKLLLSNGMTITLDYNSNLNIDSGRTQSVMFGIAMPLK</sequence>
<dbReference type="InterPro" id="IPR008964">
    <property type="entry name" value="Invasin/intimin_cell_adhesion"/>
</dbReference>
<dbReference type="CDD" id="cd00603">
    <property type="entry name" value="IPT_PCSR"/>
    <property type="match status" value="2"/>
</dbReference>
<dbReference type="Pfam" id="PF17963">
    <property type="entry name" value="Big_9"/>
    <property type="match status" value="1"/>
</dbReference>
<keyword evidence="5" id="KW-1185">Reference proteome</keyword>
<dbReference type="PROSITE" id="PS51208">
    <property type="entry name" value="AUTOTRANSPORTER"/>
    <property type="match status" value="1"/>
</dbReference>
<evidence type="ECO:0000256" key="1">
    <source>
        <dbReference type="ARBA" id="ARBA00022729"/>
    </source>
</evidence>
<dbReference type="InterPro" id="IPR036709">
    <property type="entry name" value="Autotransporte_beta_dom_sf"/>
</dbReference>
<proteinExistence type="predicted"/>
<dbReference type="SMART" id="SM00710">
    <property type="entry name" value="PbH1"/>
    <property type="match status" value="6"/>
</dbReference>
<reference evidence="4 5" key="1">
    <citation type="submission" date="2024-01" db="EMBL/GenBank/DDBJ databases">
        <title>Draft genome sequences of nine bacterial species from freshwater ponds near Washington, DC.</title>
        <authorList>
            <person name="Pavloudi C."/>
            <person name="Oliver L."/>
            <person name="Slattery K."/>
            <person name="Lissner G."/>
            <person name="Saw J.H."/>
        </authorList>
    </citation>
    <scope>NUCLEOTIDE SEQUENCE [LARGE SCALE GENOMIC DNA]</scope>
    <source>
        <strain evidence="5">TB1-E2</strain>
    </source>
</reference>
<dbReference type="PANTHER" id="PTHR46769:SF2">
    <property type="entry name" value="FIBROCYSTIN-L ISOFORM 2 PRECURSOR-RELATED"/>
    <property type="match status" value="1"/>
</dbReference>
<dbReference type="SUPFAM" id="SSF81296">
    <property type="entry name" value="E set domains"/>
    <property type="match status" value="11"/>
</dbReference>
<dbReference type="EMBL" id="CP142523">
    <property type="protein sequence ID" value="WWO45356.1"/>
    <property type="molecule type" value="Genomic_DNA"/>
</dbReference>
<evidence type="ECO:0000313" key="4">
    <source>
        <dbReference type="EMBL" id="WWO45356.1"/>
    </source>
</evidence>
<feature type="domain" description="Autotransporter" evidence="3">
    <location>
        <begin position="2006"/>
        <end position="2286"/>
    </location>
</feature>
<dbReference type="SUPFAM" id="SSF103515">
    <property type="entry name" value="Autotransporter"/>
    <property type="match status" value="1"/>
</dbReference>
<dbReference type="Gene3D" id="2.60.40.10">
    <property type="entry name" value="Immunoglobulins"/>
    <property type="match status" value="16"/>
</dbReference>
<dbReference type="InterPro" id="IPR014756">
    <property type="entry name" value="Ig_E-set"/>
</dbReference>
<feature type="chain" id="PRO_5046999946" evidence="2">
    <location>
        <begin position="37"/>
        <end position="2287"/>
    </location>
</feature>
<dbReference type="Gene3D" id="2.60.40.2810">
    <property type="match status" value="1"/>
</dbReference>
<dbReference type="SMART" id="SM00869">
    <property type="entry name" value="Autotransporter"/>
    <property type="match status" value="1"/>
</dbReference>
<evidence type="ECO:0000313" key="5">
    <source>
        <dbReference type="Proteomes" id="UP001373909"/>
    </source>
</evidence>
<protein>
    <submittedName>
        <fullName evidence="4">IPT/TIG domain-containing protein</fullName>
    </submittedName>
</protein>
<gene>
    <name evidence="4" type="ORF">OPV09_22000</name>
</gene>
<dbReference type="CDD" id="cd00102">
    <property type="entry name" value="IPT"/>
    <property type="match status" value="9"/>
</dbReference>
<dbReference type="InterPro" id="IPR006626">
    <property type="entry name" value="PbH1"/>
</dbReference>
<keyword evidence="1 2" id="KW-0732">Signal</keyword>
<dbReference type="InterPro" id="IPR002909">
    <property type="entry name" value="IPT_dom"/>
</dbReference>
<dbReference type="InterPro" id="IPR005546">
    <property type="entry name" value="Autotransporte_beta"/>
</dbReference>
<dbReference type="SUPFAM" id="SSF49313">
    <property type="entry name" value="Cadherin-like"/>
    <property type="match status" value="3"/>
</dbReference>
<dbReference type="Pfam" id="PF05345">
    <property type="entry name" value="He_PIG"/>
    <property type="match status" value="5"/>
</dbReference>
<accession>A0ABZ2GLW9</accession>
<dbReference type="RefSeq" id="WP_338679375.1">
    <property type="nucleotide sequence ID" value="NZ_CP142523.1"/>
</dbReference>
<dbReference type="SUPFAM" id="SSF49373">
    <property type="entry name" value="Invasin/intimin cell-adhesion fragments"/>
    <property type="match status" value="1"/>
</dbReference>
<dbReference type="SMART" id="SM00429">
    <property type="entry name" value="IPT"/>
    <property type="match status" value="11"/>
</dbReference>
<evidence type="ECO:0000259" key="3">
    <source>
        <dbReference type="PROSITE" id="PS51208"/>
    </source>
</evidence>
<evidence type="ECO:0000256" key="2">
    <source>
        <dbReference type="SAM" id="SignalP"/>
    </source>
</evidence>
<dbReference type="Pfam" id="PF01833">
    <property type="entry name" value="TIG"/>
    <property type="match status" value="11"/>
</dbReference>
<dbReference type="PANTHER" id="PTHR46769">
    <property type="entry name" value="POLYCYSTIC KIDNEY AND HEPATIC DISEASE 1 (AUTOSOMAL RECESSIVE)-LIKE 1"/>
    <property type="match status" value="1"/>
</dbReference>
<dbReference type="InterPro" id="IPR015919">
    <property type="entry name" value="Cadherin-like_sf"/>
</dbReference>
<dbReference type="Proteomes" id="UP001373909">
    <property type="component" value="Chromosome"/>
</dbReference>
<dbReference type="Pfam" id="PF03797">
    <property type="entry name" value="Autotransporter"/>
    <property type="match status" value="1"/>
</dbReference>
<dbReference type="Gene3D" id="2.60.40.1080">
    <property type="match status" value="1"/>
</dbReference>